<keyword evidence="2" id="KW-0808">Transferase</keyword>
<organism evidence="2 3">
    <name type="scientific">Piscibacillus halophilus</name>
    <dbReference type="NCBI Taxonomy" id="571933"/>
    <lineage>
        <taxon>Bacteria</taxon>
        <taxon>Bacillati</taxon>
        <taxon>Bacillota</taxon>
        <taxon>Bacilli</taxon>
        <taxon>Bacillales</taxon>
        <taxon>Bacillaceae</taxon>
        <taxon>Piscibacillus</taxon>
    </lineage>
</organism>
<dbReference type="Pfam" id="PF08241">
    <property type="entry name" value="Methyltransf_11"/>
    <property type="match status" value="1"/>
</dbReference>
<dbReference type="EMBL" id="FOES01000024">
    <property type="protein sequence ID" value="SEQ72336.1"/>
    <property type="molecule type" value="Genomic_DNA"/>
</dbReference>
<keyword evidence="3" id="KW-1185">Reference proteome</keyword>
<protein>
    <submittedName>
        <fullName evidence="2">Methyltransferase domain-containing protein</fullName>
    </submittedName>
</protein>
<gene>
    <name evidence="2" type="ORF">SAMN05216362_12416</name>
</gene>
<name>A0A1H9ICN6_9BACI</name>
<dbReference type="InterPro" id="IPR013216">
    <property type="entry name" value="Methyltransf_11"/>
</dbReference>
<dbReference type="PANTHER" id="PTHR45036">
    <property type="entry name" value="METHYLTRANSFERASE LIKE 7B"/>
    <property type="match status" value="1"/>
</dbReference>
<dbReference type="OrthoDB" id="9772751at2"/>
<dbReference type="InterPro" id="IPR029063">
    <property type="entry name" value="SAM-dependent_MTases_sf"/>
</dbReference>
<dbReference type="Gene3D" id="3.40.50.150">
    <property type="entry name" value="Vaccinia Virus protein VP39"/>
    <property type="match status" value="1"/>
</dbReference>
<dbReference type="AlphaFoldDB" id="A0A1H9ICN6"/>
<dbReference type="CDD" id="cd02440">
    <property type="entry name" value="AdoMet_MTases"/>
    <property type="match status" value="1"/>
</dbReference>
<proteinExistence type="predicted"/>
<accession>A0A1H9ICN6</accession>
<dbReference type="PANTHER" id="PTHR45036:SF1">
    <property type="entry name" value="METHYLTRANSFERASE LIKE 7A"/>
    <property type="match status" value="1"/>
</dbReference>
<dbReference type="GO" id="GO:0032259">
    <property type="term" value="P:methylation"/>
    <property type="evidence" value="ECO:0007669"/>
    <property type="project" value="UniProtKB-KW"/>
</dbReference>
<dbReference type="RefSeq" id="WP_091774111.1">
    <property type="nucleotide sequence ID" value="NZ_FOES01000024.1"/>
</dbReference>
<dbReference type="STRING" id="571933.SAMN05216362_12416"/>
<reference evidence="2 3" key="1">
    <citation type="submission" date="2016-10" db="EMBL/GenBank/DDBJ databases">
        <authorList>
            <person name="de Groot N.N."/>
        </authorList>
    </citation>
    <scope>NUCLEOTIDE SEQUENCE [LARGE SCALE GENOMIC DNA]</scope>
    <source>
        <strain evidence="2 3">DSM 21633</strain>
    </source>
</reference>
<keyword evidence="2" id="KW-0489">Methyltransferase</keyword>
<dbReference type="InterPro" id="IPR052356">
    <property type="entry name" value="Thiol_S-MT"/>
</dbReference>
<evidence type="ECO:0000313" key="2">
    <source>
        <dbReference type="EMBL" id="SEQ72336.1"/>
    </source>
</evidence>
<dbReference type="SUPFAM" id="SSF53335">
    <property type="entry name" value="S-adenosyl-L-methionine-dependent methyltransferases"/>
    <property type="match status" value="1"/>
</dbReference>
<feature type="domain" description="Methyltransferase type 11" evidence="1">
    <location>
        <begin position="43"/>
        <end position="137"/>
    </location>
</feature>
<dbReference type="Proteomes" id="UP000199427">
    <property type="component" value="Unassembled WGS sequence"/>
</dbReference>
<sequence length="202" mass="23161">MSDRTNVIKKRIDRISSTFDLADRLVKEEWRKELLADVRGEILEVGVGTGTNFKYYPQDVHVTGIDFSPKMLEKAHVKVEEAAATVQLYEMNIENLDFEDNQFDYVVSTCVFCSVPNPVKGFKELRRVVKPSGKIVMLEHMRSENEIIGKVLDFFNPVSEGILGENINRKTISNIYQANLEVDEQEYLMTSIVRKLILSPNK</sequence>
<evidence type="ECO:0000313" key="3">
    <source>
        <dbReference type="Proteomes" id="UP000199427"/>
    </source>
</evidence>
<dbReference type="GO" id="GO:0008757">
    <property type="term" value="F:S-adenosylmethionine-dependent methyltransferase activity"/>
    <property type="evidence" value="ECO:0007669"/>
    <property type="project" value="InterPro"/>
</dbReference>
<evidence type="ECO:0000259" key="1">
    <source>
        <dbReference type="Pfam" id="PF08241"/>
    </source>
</evidence>